<proteinExistence type="predicted"/>
<sequence length="135" mass="15243">MPPPNYVGRAPIFTGAAPSKLKQWEWGRDKKHANQVDLLLEKIGAFRRRDLTNAKLVSTFLRRRVQPLRLRCLPMWEYIGSADPDRCSIEEFTPEEVRLLLTAITDGASSASLFGGPPALNHSIRSELVRLFLDA</sequence>
<protein>
    <submittedName>
        <fullName evidence="1">Uncharacterized protein</fullName>
    </submittedName>
</protein>
<evidence type="ECO:0000313" key="2">
    <source>
        <dbReference type="Proteomes" id="UP001341281"/>
    </source>
</evidence>
<accession>A0AAQ3TKH5</accession>
<dbReference type="PANTHER" id="PTHR33026">
    <property type="entry name" value="OS06G0360600 PROTEIN"/>
    <property type="match status" value="1"/>
</dbReference>
<dbReference type="EMBL" id="CP144749">
    <property type="protein sequence ID" value="WVZ75398.1"/>
    <property type="molecule type" value="Genomic_DNA"/>
</dbReference>
<name>A0AAQ3TKH5_PASNO</name>
<organism evidence="1 2">
    <name type="scientific">Paspalum notatum var. saurae</name>
    <dbReference type="NCBI Taxonomy" id="547442"/>
    <lineage>
        <taxon>Eukaryota</taxon>
        <taxon>Viridiplantae</taxon>
        <taxon>Streptophyta</taxon>
        <taxon>Embryophyta</taxon>
        <taxon>Tracheophyta</taxon>
        <taxon>Spermatophyta</taxon>
        <taxon>Magnoliopsida</taxon>
        <taxon>Liliopsida</taxon>
        <taxon>Poales</taxon>
        <taxon>Poaceae</taxon>
        <taxon>PACMAD clade</taxon>
        <taxon>Panicoideae</taxon>
        <taxon>Andropogonodae</taxon>
        <taxon>Paspaleae</taxon>
        <taxon>Paspalinae</taxon>
        <taxon>Paspalum</taxon>
    </lineage>
</organism>
<gene>
    <name evidence="1" type="ORF">U9M48_023451</name>
</gene>
<dbReference type="PANTHER" id="PTHR33026:SF7">
    <property type="entry name" value="OS03G0100275 PROTEIN"/>
    <property type="match status" value="1"/>
</dbReference>
<keyword evidence="2" id="KW-1185">Reference proteome</keyword>
<evidence type="ECO:0000313" key="1">
    <source>
        <dbReference type="EMBL" id="WVZ75398.1"/>
    </source>
</evidence>
<dbReference type="Proteomes" id="UP001341281">
    <property type="component" value="Chromosome 05"/>
</dbReference>
<reference evidence="1 2" key="1">
    <citation type="submission" date="2024-02" db="EMBL/GenBank/DDBJ databases">
        <title>High-quality chromosome-scale genome assembly of Pensacola bahiagrass (Paspalum notatum Flugge var. saurae).</title>
        <authorList>
            <person name="Vega J.M."/>
            <person name="Podio M."/>
            <person name="Orjuela J."/>
            <person name="Siena L.A."/>
            <person name="Pessino S.C."/>
            <person name="Combes M.C."/>
            <person name="Mariac C."/>
            <person name="Albertini E."/>
            <person name="Pupilli F."/>
            <person name="Ortiz J.P.A."/>
            <person name="Leblanc O."/>
        </authorList>
    </citation>
    <scope>NUCLEOTIDE SEQUENCE [LARGE SCALE GENOMIC DNA]</scope>
    <source>
        <strain evidence="1">R1</strain>
        <tissue evidence="1">Leaf</tissue>
    </source>
</reference>
<dbReference type="AlphaFoldDB" id="A0AAQ3TKH5"/>